<dbReference type="EMBL" id="JAZBJZ010000182">
    <property type="protein sequence ID" value="MEE3719866.1"/>
    <property type="molecule type" value="Genomic_DNA"/>
</dbReference>
<evidence type="ECO:0000256" key="6">
    <source>
        <dbReference type="SAM" id="Coils"/>
    </source>
</evidence>
<protein>
    <recommendedName>
        <fullName evidence="2">histidine kinase</fullName>
        <ecNumber evidence="2">2.7.13.3</ecNumber>
    </recommendedName>
</protein>
<evidence type="ECO:0000256" key="1">
    <source>
        <dbReference type="ARBA" id="ARBA00000085"/>
    </source>
</evidence>
<dbReference type="PANTHER" id="PTHR43304">
    <property type="entry name" value="PHYTOCHROME-LIKE PROTEIN CPH1"/>
    <property type="match status" value="1"/>
</dbReference>
<dbReference type="Pfam" id="PF13188">
    <property type="entry name" value="PAS_8"/>
    <property type="match status" value="1"/>
</dbReference>
<dbReference type="PANTHER" id="PTHR43304:SF1">
    <property type="entry name" value="PAC DOMAIN-CONTAINING PROTEIN"/>
    <property type="match status" value="1"/>
</dbReference>
<proteinExistence type="predicted"/>
<accession>A0AAW9QA73</accession>
<dbReference type="InterPro" id="IPR013655">
    <property type="entry name" value="PAS_fold_3"/>
</dbReference>
<evidence type="ECO:0000256" key="7">
    <source>
        <dbReference type="SAM" id="Phobius"/>
    </source>
</evidence>
<evidence type="ECO:0000256" key="3">
    <source>
        <dbReference type="ARBA" id="ARBA00022553"/>
    </source>
</evidence>
<dbReference type="InterPro" id="IPR013656">
    <property type="entry name" value="PAS_4"/>
</dbReference>
<feature type="transmembrane region" description="Helical" evidence="7">
    <location>
        <begin position="58"/>
        <end position="78"/>
    </location>
</feature>
<evidence type="ECO:0000259" key="8">
    <source>
        <dbReference type="PROSITE" id="PS50112"/>
    </source>
</evidence>
<name>A0AAW9QA73_9CYAN</name>
<dbReference type="SUPFAM" id="SSF55785">
    <property type="entry name" value="PYP-like sensor domain (PAS domain)"/>
    <property type="match status" value="4"/>
</dbReference>
<feature type="transmembrane region" description="Helical" evidence="7">
    <location>
        <begin position="21"/>
        <end position="38"/>
    </location>
</feature>
<dbReference type="Proteomes" id="UP001333818">
    <property type="component" value="Unassembled WGS sequence"/>
</dbReference>
<evidence type="ECO:0000313" key="11">
    <source>
        <dbReference type="Proteomes" id="UP001333818"/>
    </source>
</evidence>
<dbReference type="GO" id="GO:0004673">
    <property type="term" value="F:protein histidine kinase activity"/>
    <property type="evidence" value="ECO:0007669"/>
    <property type="project" value="UniProtKB-EC"/>
</dbReference>
<reference evidence="10" key="1">
    <citation type="submission" date="2024-01" db="EMBL/GenBank/DDBJ databases">
        <title>Bank of Algae and Cyanobacteria of the Azores (BACA) strain genomes.</title>
        <authorList>
            <person name="Luz R."/>
            <person name="Cordeiro R."/>
            <person name="Fonseca A."/>
            <person name="Goncalves V."/>
        </authorList>
    </citation>
    <scope>NUCLEOTIDE SEQUENCE</scope>
    <source>
        <strain evidence="10">BACA0141</strain>
    </source>
</reference>
<dbReference type="Gene3D" id="3.30.450.20">
    <property type="entry name" value="PAS domain"/>
    <property type="match status" value="4"/>
</dbReference>
<keyword evidence="4" id="KW-0808">Transferase</keyword>
<dbReference type="SMART" id="SM00091">
    <property type="entry name" value="PAS"/>
    <property type="match status" value="4"/>
</dbReference>
<dbReference type="InterPro" id="IPR000014">
    <property type="entry name" value="PAS"/>
</dbReference>
<evidence type="ECO:0000256" key="4">
    <source>
        <dbReference type="ARBA" id="ARBA00022679"/>
    </source>
</evidence>
<keyword evidence="7" id="KW-1133">Transmembrane helix</keyword>
<dbReference type="PROSITE" id="PS50113">
    <property type="entry name" value="PAC"/>
    <property type="match status" value="3"/>
</dbReference>
<dbReference type="PROSITE" id="PS50112">
    <property type="entry name" value="PAS"/>
    <property type="match status" value="1"/>
</dbReference>
<keyword evidence="5" id="KW-0418">Kinase</keyword>
<keyword evidence="3" id="KW-0597">Phosphoprotein</keyword>
<keyword evidence="11" id="KW-1185">Reference proteome</keyword>
<organism evidence="10 11">
    <name type="scientific">Tumidithrix elongata BACA0141</name>
    <dbReference type="NCBI Taxonomy" id="2716417"/>
    <lineage>
        <taxon>Bacteria</taxon>
        <taxon>Bacillati</taxon>
        <taxon>Cyanobacteriota</taxon>
        <taxon>Cyanophyceae</taxon>
        <taxon>Pseudanabaenales</taxon>
        <taxon>Pseudanabaenaceae</taxon>
        <taxon>Tumidithrix</taxon>
        <taxon>Tumidithrix elongata</taxon>
    </lineage>
</organism>
<dbReference type="InterPro" id="IPR000700">
    <property type="entry name" value="PAS-assoc_C"/>
</dbReference>
<dbReference type="Pfam" id="PF08448">
    <property type="entry name" value="PAS_4"/>
    <property type="match status" value="1"/>
</dbReference>
<dbReference type="SMART" id="SM00086">
    <property type="entry name" value="PAC"/>
    <property type="match status" value="4"/>
</dbReference>
<feature type="coiled-coil region" evidence="6">
    <location>
        <begin position="362"/>
        <end position="389"/>
    </location>
</feature>
<dbReference type="EC" id="2.7.13.3" evidence="2"/>
<comment type="catalytic activity">
    <reaction evidence="1">
        <text>ATP + protein L-histidine = ADP + protein N-phospho-L-histidine.</text>
        <dbReference type="EC" id="2.7.13.3"/>
    </reaction>
</comment>
<dbReference type="InterPro" id="IPR035965">
    <property type="entry name" value="PAS-like_dom_sf"/>
</dbReference>
<sequence length="634" mass="72582">MKKAHWHSSPQAINRFFQHNWISLLIGILSTIGVLFLWKLELLEEQAYQIQQPLPISNIILGGGLVMSWTMALLFYFVQHSAQNARRVIQINQKLQDEIAQHQMTESILRESEAFNRSIFENNADCLKVLDLEGSLIAMNENGKCLMEIDNFDKFRGKEWVQLWEEAKQAIVVRAIEVAKAGGVGHFQEFRPTAKGTPKWWDVLVIALSDSEGNPQRLISTSRDITASKQAEAKLRESEERYRSVIAAMSEGVILHQADGQITACNKSAEQILGLSPDQMMGHTSIDLDYRTFKEDGSPFPGDTHPAMVTLRTGQPQSNVLMGICKGDGTNSWITINSQPLFHPEESLPYAVVTSFADITDRKQAEIKLQLSKEELQLLTQKLRFSEQKLRTVFEAMTDVVLSIDADNQIEVAPTNPNRFYDREAANINLLELTVEQFFNSPDHDNWFNRVQQVRESQQTLHFDYRLTQGDREFWFAASIAPMPSNDVIWVAHDISHRKQAEEVLHQAKEQFGLAIQASYYGFWDWNLRTDEIYFSPRWKEMLGYADSELPNTLDTFIACAFEEDFRTKLQLIEDNNSGTDYHLMTQRFHHKNGSVVHVLSRVIYVKDDRGNVVRMIGAHSDITETLVQDKTLQ</sequence>
<dbReference type="NCBIfam" id="TIGR00229">
    <property type="entry name" value="sensory_box"/>
    <property type="match status" value="3"/>
</dbReference>
<comment type="caution">
    <text evidence="10">The sequence shown here is derived from an EMBL/GenBank/DDBJ whole genome shotgun (WGS) entry which is preliminary data.</text>
</comment>
<dbReference type="CDD" id="cd00130">
    <property type="entry name" value="PAS"/>
    <property type="match status" value="2"/>
</dbReference>
<dbReference type="RefSeq" id="WP_330486302.1">
    <property type="nucleotide sequence ID" value="NZ_JAZBJZ010000182.1"/>
</dbReference>
<feature type="domain" description="PAC" evidence="9">
    <location>
        <begin position="318"/>
        <end position="371"/>
    </location>
</feature>
<keyword evidence="7" id="KW-0812">Transmembrane</keyword>
<evidence type="ECO:0000256" key="2">
    <source>
        <dbReference type="ARBA" id="ARBA00012438"/>
    </source>
</evidence>
<feature type="domain" description="PAS" evidence="8">
    <location>
        <begin position="238"/>
        <end position="286"/>
    </location>
</feature>
<dbReference type="InterPro" id="IPR001610">
    <property type="entry name" value="PAC"/>
</dbReference>
<keyword evidence="6" id="KW-0175">Coiled coil</keyword>
<dbReference type="InterPro" id="IPR052162">
    <property type="entry name" value="Sensor_kinase/Photoreceptor"/>
</dbReference>
<gene>
    <name evidence="10" type="ORF">V2H45_24295</name>
</gene>
<feature type="domain" description="PAC" evidence="9">
    <location>
        <begin position="183"/>
        <end position="237"/>
    </location>
</feature>
<feature type="domain" description="PAC" evidence="9">
    <location>
        <begin position="578"/>
        <end position="634"/>
    </location>
</feature>
<dbReference type="Pfam" id="PF08447">
    <property type="entry name" value="PAS_3"/>
    <property type="match status" value="1"/>
</dbReference>
<evidence type="ECO:0000313" key="10">
    <source>
        <dbReference type="EMBL" id="MEE3719866.1"/>
    </source>
</evidence>
<dbReference type="AlphaFoldDB" id="A0AAW9QA73"/>
<keyword evidence="7" id="KW-0472">Membrane</keyword>
<evidence type="ECO:0000259" key="9">
    <source>
        <dbReference type="PROSITE" id="PS50113"/>
    </source>
</evidence>
<evidence type="ECO:0000256" key="5">
    <source>
        <dbReference type="ARBA" id="ARBA00022777"/>
    </source>
</evidence>